<protein>
    <recommendedName>
        <fullName evidence="3">YmaF family protein</fullName>
    </recommendedName>
</protein>
<dbReference type="Proteomes" id="UP000262969">
    <property type="component" value="Unassembled WGS sequence"/>
</dbReference>
<dbReference type="AlphaFoldDB" id="A0A3D2X7H3"/>
<proteinExistence type="predicted"/>
<evidence type="ECO:0000313" key="1">
    <source>
        <dbReference type="EMBL" id="HCL03072.1"/>
    </source>
</evidence>
<reference evidence="1 2" key="1">
    <citation type="journal article" date="2018" name="Nat. Biotechnol.">
        <title>A standardized bacterial taxonomy based on genome phylogeny substantially revises the tree of life.</title>
        <authorList>
            <person name="Parks D.H."/>
            <person name="Chuvochina M."/>
            <person name="Waite D.W."/>
            <person name="Rinke C."/>
            <person name="Skarshewski A."/>
            <person name="Chaumeil P.A."/>
            <person name="Hugenholtz P."/>
        </authorList>
    </citation>
    <scope>NUCLEOTIDE SEQUENCE [LARGE SCALE GENOMIC DNA]</scope>
    <source>
        <strain evidence="1">UBA11728</strain>
    </source>
</reference>
<name>A0A3D2X7H3_9FIRM</name>
<comment type="caution">
    <text evidence="1">The sequence shown here is derived from an EMBL/GenBank/DDBJ whole genome shotgun (WGS) entry which is preliminary data.</text>
</comment>
<organism evidence="1 2">
    <name type="scientific">Lachnoclostridium phytofermentans</name>
    <dbReference type="NCBI Taxonomy" id="66219"/>
    <lineage>
        <taxon>Bacteria</taxon>
        <taxon>Bacillati</taxon>
        <taxon>Bacillota</taxon>
        <taxon>Clostridia</taxon>
        <taxon>Lachnospirales</taxon>
        <taxon>Lachnospiraceae</taxon>
    </lineage>
</organism>
<accession>A0A3D2X7H3</accession>
<dbReference type="InterPro" id="IPR024307">
    <property type="entry name" value="YmaF"/>
</dbReference>
<evidence type="ECO:0008006" key="3">
    <source>
        <dbReference type="Google" id="ProtNLM"/>
    </source>
</evidence>
<dbReference type="Pfam" id="PF12788">
    <property type="entry name" value="YmaF"/>
    <property type="match status" value="1"/>
</dbReference>
<sequence>MDNSNQYLSNTKQTHVHEIQGSVVIAEQNDPHSHRFATISGEAIPYGMDHYHEVSFKTDFFREHYHSFQGHTTTAIPIGNTHIHYLESVTTTNDGHKHAFRFATLIDDPTSNHH</sequence>
<gene>
    <name evidence="1" type="ORF">DHW61_11810</name>
</gene>
<evidence type="ECO:0000313" key="2">
    <source>
        <dbReference type="Proteomes" id="UP000262969"/>
    </source>
</evidence>
<dbReference type="EMBL" id="DPVV01000395">
    <property type="protein sequence ID" value="HCL03072.1"/>
    <property type="molecule type" value="Genomic_DNA"/>
</dbReference>